<dbReference type="GO" id="GO:0018064">
    <property type="term" value="F:protein-L-histidine N-tele-methyltransferase activity"/>
    <property type="evidence" value="ECO:0007669"/>
    <property type="project" value="EnsemblFungi"/>
</dbReference>
<dbReference type="STRING" id="1408657.A0A0W4ZEL9"/>
<dbReference type="GO" id="GO:0045903">
    <property type="term" value="P:positive regulation of translational fidelity"/>
    <property type="evidence" value="ECO:0007669"/>
    <property type="project" value="EnsemblFungi"/>
</dbReference>
<dbReference type="EMBL" id="LFWA01000016">
    <property type="protein sequence ID" value="KTW26829.1"/>
    <property type="molecule type" value="Genomic_DNA"/>
</dbReference>
<gene>
    <name evidence="1" type="ORF">T551_03291</name>
</gene>
<evidence type="ECO:0000313" key="1">
    <source>
        <dbReference type="EMBL" id="KTW26829.1"/>
    </source>
</evidence>
<accession>A0A0W4ZEL9</accession>
<dbReference type="Gene3D" id="3.40.50.150">
    <property type="entry name" value="Vaccinia Virus protein VP39"/>
    <property type="match status" value="1"/>
</dbReference>
<organism evidence="1 2">
    <name type="scientific">Pneumocystis jirovecii (strain RU7)</name>
    <name type="common">Human pneumocystis pneumonia agent</name>
    <dbReference type="NCBI Taxonomy" id="1408657"/>
    <lineage>
        <taxon>Eukaryota</taxon>
        <taxon>Fungi</taxon>
        <taxon>Dikarya</taxon>
        <taxon>Ascomycota</taxon>
        <taxon>Taphrinomycotina</taxon>
        <taxon>Pneumocystomycetes</taxon>
        <taxon>Pneumocystaceae</taxon>
        <taxon>Pneumocystis</taxon>
    </lineage>
</organism>
<evidence type="ECO:0008006" key="3">
    <source>
        <dbReference type="Google" id="ProtNLM"/>
    </source>
</evidence>
<reference evidence="2" key="1">
    <citation type="journal article" date="2016" name="Nat. Commun.">
        <title>Genome analysis of three Pneumocystis species reveals adaptation mechanisms to life exclusively in mammalian hosts.</title>
        <authorList>
            <person name="Ma L."/>
            <person name="Chen Z."/>
            <person name="Huang D.W."/>
            <person name="Kutty G."/>
            <person name="Ishihara M."/>
            <person name="Wang H."/>
            <person name="Abouelleil A."/>
            <person name="Bishop L."/>
            <person name="Davey E."/>
            <person name="Deng R."/>
            <person name="Deng X."/>
            <person name="Fan L."/>
            <person name="Fantoni G."/>
            <person name="Fitzgerald M."/>
            <person name="Gogineni E."/>
            <person name="Goldberg J.M."/>
            <person name="Handley G."/>
            <person name="Hu X."/>
            <person name="Huber C."/>
            <person name="Jiao X."/>
            <person name="Jones K."/>
            <person name="Levin J.Z."/>
            <person name="Liu Y."/>
            <person name="Macdonald P."/>
            <person name="Melnikov A."/>
            <person name="Raley C."/>
            <person name="Sassi M."/>
            <person name="Sherman B.T."/>
            <person name="Song X."/>
            <person name="Sykes S."/>
            <person name="Tran B."/>
            <person name="Walsh L."/>
            <person name="Xia Y."/>
            <person name="Yang J."/>
            <person name="Young S."/>
            <person name="Zeng Q."/>
            <person name="Zheng X."/>
            <person name="Stephens R."/>
            <person name="Nusbaum C."/>
            <person name="Birren B.W."/>
            <person name="Azadi P."/>
            <person name="Lempicki R.A."/>
            <person name="Cuomo C.A."/>
            <person name="Kovacs J.A."/>
        </authorList>
    </citation>
    <scope>NUCLEOTIDE SEQUENCE [LARGE SCALE GENOMIC DNA]</scope>
    <source>
        <strain evidence="2">RU7</strain>
    </source>
</reference>
<dbReference type="GeneID" id="28941809"/>
<dbReference type="GO" id="GO:0000027">
    <property type="term" value="P:ribosomal large subunit assembly"/>
    <property type="evidence" value="ECO:0007669"/>
    <property type="project" value="EnsemblFungi"/>
</dbReference>
<dbReference type="eggNOG" id="KOG2920">
    <property type="taxonomic scope" value="Eukaryota"/>
</dbReference>
<dbReference type="RefSeq" id="XP_018228160.1">
    <property type="nucleotide sequence ID" value="XM_018375554.1"/>
</dbReference>
<dbReference type="VEuPathDB" id="FungiDB:T551_03291"/>
<evidence type="ECO:0000313" key="2">
    <source>
        <dbReference type="Proteomes" id="UP000053447"/>
    </source>
</evidence>
<dbReference type="Proteomes" id="UP000053447">
    <property type="component" value="Unassembled WGS sequence"/>
</dbReference>
<dbReference type="InterPro" id="IPR029063">
    <property type="entry name" value="SAM-dependent_MTases_sf"/>
</dbReference>
<name>A0A0W4ZEL9_PNEJ7</name>
<dbReference type="AlphaFoldDB" id="A0A0W4ZEL9"/>
<keyword evidence="2" id="KW-1185">Reference proteome</keyword>
<dbReference type="OrthoDB" id="1723750at2759"/>
<sequence length="312" mass="36262">MSFSFNFEKDDKISKDDVNTKARTSINANMIDYTRLLPPKKHTLEEMLTFLPENISFNTIPIEFEKEASCVTFLPKRELWDIRLQLMKHDYDEYQDELQLLNSNKDILPYIYEGGYKTWECSYDLAQYLGCGSALPSVTLFIKTLYSKNQSIKFTLQDYNISVLKFSAIPNIFLAWAITKNQKFSSLKEINITDTLKERFLSDLSQQNITIECFSGGWCNEMNCLIQDTHDLVLGSETIYSKQNLDPFINMLVYNIKNRQDSEALVAAKKVYFGLDTSIEDFVQKLKEYHLNYSVVYENMNSGIIRVILSIK</sequence>
<proteinExistence type="predicted"/>
<protein>
    <recommendedName>
        <fullName evidence="3">Histidine protein methyltransferase 1</fullName>
    </recommendedName>
</protein>
<comment type="caution">
    <text evidence="1">The sequence shown here is derived from an EMBL/GenBank/DDBJ whole genome shotgun (WGS) entry which is preliminary data.</text>
</comment>